<evidence type="ECO:0000256" key="6">
    <source>
        <dbReference type="ARBA" id="ARBA00023136"/>
    </source>
</evidence>
<proteinExistence type="inferred from homology"/>
<evidence type="ECO:0000313" key="9">
    <source>
        <dbReference type="EMBL" id="TQM78671.1"/>
    </source>
</evidence>
<dbReference type="Proteomes" id="UP000316628">
    <property type="component" value="Unassembled WGS sequence"/>
</dbReference>
<evidence type="ECO:0000256" key="7">
    <source>
        <dbReference type="RuleBase" id="RU363032"/>
    </source>
</evidence>
<evidence type="ECO:0000256" key="2">
    <source>
        <dbReference type="ARBA" id="ARBA00022448"/>
    </source>
</evidence>
<dbReference type="GO" id="GO:0005886">
    <property type="term" value="C:plasma membrane"/>
    <property type="evidence" value="ECO:0007669"/>
    <property type="project" value="UniProtKB-SubCell"/>
</dbReference>
<evidence type="ECO:0000313" key="10">
    <source>
        <dbReference type="Proteomes" id="UP000316628"/>
    </source>
</evidence>
<evidence type="ECO:0000256" key="3">
    <source>
        <dbReference type="ARBA" id="ARBA00022475"/>
    </source>
</evidence>
<reference evidence="9 10" key="1">
    <citation type="submission" date="2019-06" db="EMBL/GenBank/DDBJ databases">
        <title>Sequencing the genomes of 1000 actinobacteria strains.</title>
        <authorList>
            <person name="Klenk H.-P."/>
        </authorList>
    </citation>
    <scope>NUCLEOTIDE SEQUENCE [LARGE SCALE GENOMIC DNA]</scope>
    <source>
        <strain evidence="9 10">DSM 45456</strain>
    </source>
</reference>
<protein>
    <submittedName>
        <fullName evidence="9">Carbohydrate ABC transporter membrane protein 1 (CUT1 family)</fullName>
    </submittedName>
</protein>
<keyword evidence="10" id="KW-1185">Reference proteome</keyword>
<comment type="subcellular location">
    <subcellularLocation>
        <location evidence="1 7">Cell membrane</location>
        <topology evidence="1 7">Multi-pass membrane protein</topology>
    </subcellularLocation>
</comment>
<keyword evidence="5 7" id="KW-1133">Transmembrane helix</keyword>
<evidence type="ECO:0000259" key="8">
    <source>
        <dbReference type="PROSITE" id="PS50928"/>
    </source>
</evidence>
<dbReference type="PANTHER" id="PTHR43005:SF1">
    <property type="entry name" value="SPERMIDINE_PUTRESCINE TRANSPORT SYSTEM PERMEASE PROTEIN"/>
    <property type="match status" value="1"/>
</dbReference>
<name>A0A543J768_9PSEU</name>
<feature type="transmembrane region" description="Helical" evidence="7">
    <location>
        <begin position="21"/>
        <end position="45"/>
    </location>
</feature>
<dbReference type="InterPro" id="IPR000515">
    <property type="entry name" value="MetI-like"/>
</dbReference>
<dbReference type="GO" id="GO:0055085">
    <property type="term" value="P:transmembrane transport"/>
    <property type="evidence" value="ECO:0007669"/>
    <property type="project" value="InterPro"/>
</dbReference>
<dbReference type="AlphaFoldDB" id="A0A543J768"/>
<sequence length="295" mass="31475">MPSRAAERDPAGIGAARAIGFVAPALLLIGLFLVFPALWTLYIGITDYQLTGPAAAEPSVVGLDNFTTALTDPLFGNSLWLTGLFVLGSAVVGQNALGFGLAWLLRAARPGLRRTVEAFVLLAWILPGPVVAYLWFAVLSRDGGTLGLLVGRPGTAWLVEYPMVSLIVFNTWRGTAFSLLLYSSALAAVPPSHLETARLAGASGWQTVRDAVFPHIRGHVLTNTLLISLWTANDFTPFLLTAGGPNHESEVLPVLIYRQALESGQLGYASAMSSLLLLGNLVVALVYLRLLRGRT</sequence>
<accession>A0A543J768</accession>
<dbReference type="InterPro" id="IPR035906">
    <property type="entry name" value="MetI-like_sf"/>
</dbReference>
<keyword evidence="3" id="KW-1003">Cell membrane</keyword>
<evidence type="ECO:0000256" key="1">
    <source>
        <dbReference type="ARBA" id="ARBA00004651"/>
    </source>
</evidence>
<evidence type="ECO:0000256" key="5">
    <source>
        <dbReference type="ARBA" id="ARBA00022989"/>
    </source>
</evidence>
<dbReference type="CDD" id="cd06261">
    <property type="entry name" value="TM_PBP2"/>
    <property type="match status" value="1"/>
</dbReference>
<dbReference type="PANTHER" id="PTHR43005">
    <property type="entry name" value="BLR7065 PROTEIN"/>
    <property type="match status" value="1"/>
</dbReference>
<feature type="transmembrane region" description="Helical" evidence="7">
    <location>
        <begin position="116"/>
        <end position="136"/>
    </location>
</feature>
<keyword evidence="4 7" id="KW-0812">Transmembrane</keyword>
<feature type="transmembrane region" description="Helical" evidence="7">
    <location>
        <begin position="79"/>
        <end position="104"/>
    </location>
</feature>
<comment type="caution">
    <text evidence="9">The sequence shown here is derived from an EMBL/GenBank/DDBJ whole genome shotgun (WGS) entry which is preliminary data.</text>
</comment>
<dbReference type="Pfam" id="PF00528">
    <property type="entry name" value="BPD_transp_1"/>
    <property type="match status" value="1"/>
</dbReference>
<gene>
    <name evidence="9" type="ORF">FHX81_0947</name>
</gene>
<keyword evidence="2 7" id="KW-0813">Transport</keyword>
<evidence type="ECO:0000256" key="4">
    <source>
        <dbReference type="ARBA" id="ARBA00022692"/>
    </source>
</evidence>
<dbReference type="SUPFAM" id="SSF161098">
    <property type="entry name" value="MetI-like"/>
    <property type="match status" value="1"/>
</dbReference>
<dbReference type="EMBL" id="VFPP01000001">
    <property type="protein sequence ID" value="TQM78671.1"/>
    <property type="molecule type" value="Genomic_DNA"/>
</dbReference>
<dbReference type="OrthoDB" id="9804439at2"/>
<dbReference type="Gene3D" id="1.10.3720.10">
    <property type="entry name" value="MetI-like"/>
    <property type="match status" value="1"/>
</dbReference>
<dbReference type="PROSITE" id="PS50928">
    <property type="entry name" value="ABC_TM1"/>
    <property type="match status" value="1"/>
</dbReference>
<comment type="similarity">
    <text evidence="7">Belongs to the binding-protein-dependent transport system permease family.</text>
</comment>
<feature type="transmembrane region" description="Helical" evidence="7">
    <location>
        <begin position="266"/>
        <end position="288"/>
    </location>
</feature>
<organism evidence="9 10">
    <name type="scientific">Saccharothrix saharensis</name>
    <dbReference type="NCBI Taxonomy" id="571190"/>
    <lineage>
        <taxon>Bacteria</taxon>
        <taxon>Bacillati</taxon>
        <taxon>Actinomycetota</taxon>
        <taxon>Actinomycetes</taxon>
        <taxon>Pseudonocardiales</taxon>
        <taxon>Pseudonocardiaceae</taxon>
        <taxon>Saccharothrix</taxon>
    </lineage>
</organism>
<dbReference type="RefSeq" id="WP_141975376.1">
    <property type="nucleotide sequence ID" value="NZ_VFPP01000001.1"/>
</dbReference>
<keyword evidence="6 7" id="KW-0472">Membrane</keyword>
<feature type="domain" description="ABC transmembrane type-1" evidence="8">
    <location>
        <begin position="80"/>
        <end position="287"/>
    </location>
</feature>